<dbReference type="Pfam" id="PF13524">
    <property type="entry name" value="Glyco_trans_1_2"/>
    <property type="match status" value="1"/>
</dbReference>
<dbReference type="KEGG" id="mpad:KEF85_15510"/>
<name>A0A975MMV4_9GAMM</name>
<dbReference type="InterPro" id="IPR055259">
    <property type="entry name" value="YkvP/CgeB_Glyco_trans-like"/>
</dbReference>
<evidence type="ECO:0000259" key="1">
    <source>
        <dbReference type="Pfam" id="PF13524"/>
    </source>
</evidence>
<reference evidence="2" key="1">
    <citation type="submission" date="2021-04" db="EMBL/GenBank/DDBJ databases">
        <title>Draft genome sequence data of methanotrophic Methylovulum sp. strain S1L and Methylomonas sp. strain S2AM isolated from boreal lake water columns.</title>
        <authorList>
            <person name="Rissanen A.J."/>
            <person name="Mangayil R."/>
            <person name="Svenning M.M."/>
            <person name="Khanongnuch R."/>
        </authorList>
    </citation>
    <scope>NUCLEOTIDE SEQUENCE</scope>
    <source>
        <strain evidence="2">S2AM</strain>
    </source>
</reference>
<evidence type="ECO:0000313" key="3">
    <source>
        <dbReference type="Proteomes" id="UP000676649"/>
    </source>
</evidence>
<keyword evidence="3" id="KW-1185">Reference proteome</keyword>
<organism evidence="2 3">
    <name type="scientific">Methylomonas paludis</name>
    <dbReference type="NCBI Taxonomy" id="1173101"/>
    <lineage>
        <taxon>Bacteria</taxon>
        <taxon>Pseudomonadati</taxon>
        <taxon>Pseudomonadota</taxon>
        <taxon>Gammaproteobacteria</taxon>
        <taxon>Methylococcales</taxon>
        <taxon>Methylococcaceae</taxon>
        <taxon>Methylomonas</taxon>
    </lineage>
</organism>
<feature type="domain" description="Spore protein YkvP/CgeB glycosyl transferase-like" evidence="1">
    <location>
        <begin position="201"/>
        <end position="335"/>
    </location>
</feature>
<accession>A0A975MMV4</accession>
<sequence>MRWLYVPNENKEGDQIGPRMAFEKLHQQGVFSAYTTYSYLVRQKNLSSHQDALDDFVATARAFAPDVIFIQHPDNNYPMDRVFLQKLKAIPSQPKLILYEADPYGRIIKRMDSTLRAVIAETDICYLVGAGILTDMAYAAGARKIRFAPHSYDSQRFGTPWQPTLSRTYDAIMIANLPCLKRIPWLYVPGGRKRKRTAEILYKHLGNRFRVYGGHQGWSGVPYCQGGIAFDKQGEVIRDAWMSVNWGHYDDIAMYASDRLPISLACGVPHITNYQAGYEHIFANIPGLFIIKSPSEALDVAHYLLSLPIEHRNELGFQAAEYAREHLEASVVYRDIVTVIQEQLAITN</sequence>
<proteinExistence type="predicted"/>
<dbReference type="AlphaFoldDB" id="A0A975MMV4"/>
<dbReference type="EMBL" id="CP073754">
    <property type="protein sequence ID" value="QWF70707.1"/>
    <property type="molecule type" value="Genomic_DNA"/>
</dbReference>
<dbReference type="RefSeq" id="WP_215582119.1">
    <property type="nucleotide sequence ID" value="NZ_CP073754.1"/>
</dbReference>
<protein>
    <recommendedName>
        <fullName evidence="1">Spore protein YkvP/CgeB glycosyl transferase-like domain-containing protein</fullName>
    </recommendedName>
</protein>
<gene>
    <name evidence="2" type="ORF">KEF85_15510</name>
</gene>
<evidence type="ECO:0000313" key="2">
    <source>
        <dbReference type="EMBL" id="QWF70707.1"/>
    </source>
</evidence>
<dbReference type="Proteomes" id="UP000676649">
    <property type="component" value="Chromosome"/>
</dbReference>